<dbReference type="EMBL" id="JABANO010025004">
    <property type="protein sequence ID" value="KAF4720983.1"/>
    <property type="molecule type" value="Genomic_DNA"/>
</dbReference>
<evidence type="ECO:0000313" key="8">
    <source>
        <dbReference type="Proteomes" id="UP000553632"/>
    </source>
</evidence>
<feature type="binding site" evidence="5">
    <location>
        <position position="46"/>
    </location>
    <ligand>
        <name>S-adenosyl-L-methionine</name>
        <dbReference type="ChEBI" id="CHEBI:59789"/>
    </ligand>
</feature>
<dbReference type="OMA" id="TWRARTM"/>
<feature type="non-terminal residue" evidence="7">
    <location>
        <position position="136"/>
    </location>
</feature>
<comment type="caution">
    <text evidence="7">The sequence shown here is derived from an EMBL/GenBank/DDBJ whole genome shotgun (WGS) entry which is preliminary data.</text>
</comment>
<dbReference type="InterPro" id="IPR001737">
    <property type="entry name" value="KsgA/Erm"/>
</dbReference>
<feature type="binding site" evidence="5">
    <location>
        <position position="71"/>
    </location>
    <ligand>
        <name>S-adenosyl-L-methionine</name>
        <dbReference type="ChEBI" id="CHEBI:59789"/>
    </ligand>
</feature>
<keyword evidence="6" id="KW-0698">rRNA processing</keyword>
<evidence type="ECO:0000256" key="1">
    <source>
        <dbReference type="ARBA" id="ARBA00022603"/>
    </source>
</evidence>
<organism evidence="7 8">
    <name type="scientific">Perkinsus olseni</name>
    <name type="common">Perkinsus atlanticus</name>
    <dbReference type="NCBI Taxonomy" id="32597"/>
    <lineage>
        <taxon>Eukaryota</taxon>
        <taxon>Sar</taxon>
        <taxon>Alveolata</taxon>
        <taxon>Perkinsozoa</taxon>
        <taxon>Perkinsea</taxon>
        <taxon>Perkinsida</taxon>
        <taxon>Perkinsidae</taxon>
        <taxon>Perkinsus</taxon>
    </lineage>
</organism>
<dbReference type="Gene3D" id="3.40.50.150">
    <property type="entry name" value="Vaccinia Virus protein VP39"/>
    <property type="match status" value="1"/>
</dbReference>
<dbReference type="Pfam" id="PF00398">
    <property type="entry name" value="RrnaAD"/>
    <property type="match status" value="1"/>
</dbReference>
<name>A0A7J6RK92_PEROL</name>
<protein>
    <recommendedName>
        <fullName evidence="6">rRNA adenine N(6)-methyltransferase</fullName>
        <ecNumber evidence="6">2.1.1.-</ecNumber>
    </recommendedName>
</protein>
<keyword evidence="2 5" id="KW-0808">Transferase</keyword>
<evidence type="ECO:0000256" key="4">
    <source>
        <dbReference type="ARBA" id="ARBA00022884"/>
    </source>
</evidence>
<keyword evidence="1 5" id="KW-0489">Methyltransferase</keyword>
<evidence type="ECO:0000256" key="5">
    <source>
        <dbReference type="PROSITE-ProRule" id="PRU01026"/>
    </source>
</evidence>
<dbReference type="PANTHER" id="PTHR11727:SF7">
    <property type="entry name" value="DIMETHYLADENOSINE TRANSFERASE-RELATED"/>
    <property type="match status" value="1"/>
</dbReference>
<keyword evidence="4 5" id="KW-0694">RNA-binding</keyword>
<dbReference type="PANTHER" id="PTHR11727">
    <property type="entry name" value="DIMETHYLADENOSINE TRANSFERASE"/>
    <property type="match status" value="1"/>
</dbReference>
<comment type="similarity">
    <text evidence="5 6">Belongs to the class I-like SAM-binding methyltransferase superfamily. rRNA adenine N(6)-methyltransferase family.</text>
</comment>
<reference evidence="7 8" key="1">
    <citation type="submission" date="2020-04" db="EMBL/GenBank/DDBJ databases">
        <title>Perkinsus olseni comparative genomics.</title>
        <authorList>
            <person name="Bogema D.R."/>
        </authorList>
    </citation>
    <scope>NUCLEOTIDE SEQUENCE [LARGE SCALE GENOMIC DNA]</scope>
    <source>
        <strain evidence="7 8">ATCC PRA-207</strain>
    </source>
</reference>
<sequence>MFFRRYPRVLRPQRGAYSSKPAPLQKTVMHPHSALVMYRNRGGHLLQNEDIMSRILVAAGIRPSDTVLEMGPGTGNMTVKLGELANHVVAMEVNEGLAKEVERRAEMKGASNMEVVTGDFKRLALPRFDVAIANLP</sequence>
<feature type="binding site" evidence="5">
    <location>
        <position position="92"/>
    </location>
    <ligand>
        <name>S-adenosyl-L-methionine</name>
        <dbReference type="ChEBI" id="CHEBI:59789"/>
    </ligand>
</feature>
<evidence type="ECO:0000256" key="3">
    <source>
        <dbReference type="ARBA" id="ARBA00022691"/>
    </source>
</evidence>
<feature type="binding site" evidence="5">
    <location>
        <position position="44"/>
    </location>
    <ligand>
        <name>S-adenosyl-L-methionine</name>
        <dbReference type="ChEBI" id="CHEBI:59789"/>
    </ligand>
</feature>
<proteinExistence type="inferred from homology"/>
<accession>A0A7J6RK92</accession>
<dbReference type="EC" id="2.1.1.-" evidence="6"/>
<feature type="binding site" evidence="5">
    <location>
        <position position="119"/>
    </location>
    <ligand>
        <name>S-adenosyl-L-methionine</name>
        <dbReference type="ChEBI" id="CHEBI:59789"/>
    </ligand>
</feature>
<evidence type="ECO:0000256" key="2">
    <source>
        <dbReference type="ARBA" id="ARBA00022679"/>
    </source>
</evidence>
<dbReference type="PROSITE" id="PS51689">
    <property type="entry name" value="SAM_RNA_A_N6_MT"/>
    <property type="match status" value="1"/>
</dbReference>
<dbReference type="InterPro" id="IPR029063">
    <property type="entry name" value="SAM-dependent_MTases_sf"/>
</dbReference>
<feature type="binding site" evidence="5">
    <location>
        <position position="134"/>
    </location>
    <ligand>
        <name>S-adenosyl-L-methionine</name>
        <dbReference type="ChEBI" id="CHEBI:59789"/>
    </ligand>
</feature>
<keyword evidence="3 5" id="KW-0949">S-adenosyl-L-methionine</keyword>
<dbReference type="AlphaFoldDB" id="A0A7J6RK92"/>
<dbReference type="CDD" id="cd02440">
    <property type="entry name" value="AdoMet_MTases"/>
    <property type="match status" value="1"/>
</dbReference>
<keyword evidence="8" id="KW-1185">Reference proteome</keyword>
<gene>
    <name evidence="7" type="primary">DIMT1_1</name>
    <name evidence="7" type="ORF">FOZ63_000365</name>
</gene>
<dbReference type="Proteomes" id="UP000553632">
    <property type="component" value="Unassembled WGS sequence"/>
</dbReference>
<dbReference type="GO" id="GO:0003723">
    <property type="term" value="F:RNA binding"/>
    <property type="evidence" value="ECO:0007669"/>
    <property type="project" value="UniProtKB-UniRule"/>
</dbReference>
<evidence type="ECO:0000313" key="7">
    <source>
        <dbReference type="EMBL" id="KAF4720983.1"/>
    </source>
</evidence>
<evidence type="ECO:0000256" key="6">
    <source>
        <dbReference type="RuleBase" id="RU362106"/>
    </source>
</evidence>
<dbReference type="GO" id="GO:0000179">
    <property type="term" value="F:rRNA (adenine-N6,N6-)-dimethyltransferase activity"/>
    <property type="evidence" value="ECO:0007669"/>
    <property type="project" value="UniProtKB-UniRule"/>
</dbReference>
<dbReference type="SUPFAM" id="SSF53335">
    <property type="entry name" value="S-adenosyl-L-methionine-dependent methyltransferases"/>
    <property type="match status" value="1"/>
</dbReference>